<evidence type="ECO:0000259" key="25">
    <source>
        <dbReference type="PROSITE" id="PS51384"/>
    </source>
</evidence>
<keyword evidence="13" id="KW-0521">NADP</keyword>
<dbReference type="Gene3D" id="2.40.30.10">
    <property type="entry name" value="Translation factors"/>
    <property type="match status" value="1"/>
</dbReference>
<keyword evidence="14" id="KW-0560">Oxidoreductase</keyword>
<comment type="function">
    <text evidence="17">Is involved in NO detoxification in an aerobic process, termed nitric oxide dioxygenase (NOD) reaction that utilizes O(2) and NAD(P)H to convert NO to nitrate, which protects the bacterium from various noxious nitrogen compounds. Therefore, plays a central role in the inducible response to nitrosative stress.</text>
</comment>
<dbReference type="Proteomes" id="UP000247565">
    <property type="component" value="Unassembled WGS sequence"/>
</dbReference>
<dbReference type="GO" id="GO:0020037">
    <property type="term" value="F:heme binding"/>
    <property type="evidence" value="ECO:0007669"/>
    <property type="project" value="InterPro"/>
</dbReference>
<evidence type="ECO:0000256" key="19">
    <source>
        <dbReference type="ARBA" id="ARBA00030929"/>
    </source>
</evidence>
<sequence>MLTEAQKTLVKNTVPVLREHGIELTSYFYKRMLNNNAELKQIFNRGHQEAGKQQHALATAVLAYAENIDNPTILENAFIHIANKHVSLNIRAEHYPIVGEHLLASISEVLGEAATDDLIEAWGAAYQQLAQLLIDIELGIYKEQIREHAWTGWRGFKIVKKTPESEQITSFYLQPVDGGKLPEFYPGQYVSVRIYVPEWNLIQPRQYTLSDSPGKDTLRITVKREDGKGKTPAGKVSNLLHKSYDVGDIIDLSAPAGEFYLNQQGKNPIILMSAGVGITPMYSMLSFLHEKQSNRSVHFIHGTHNGKQHALREKVNEIVAKSPTFNRFIFYSKPDGEDRQGIDYDYQGRMDINRIDQSIFDKDADYYLCGPVEFMKDEGKKLKEKGIPPEKIHVEAFGTGAFSI</sequence>
<evidence type="ECO:0000256" key="9">
    <source>
        <dbReference type="ARBA" id="ARBA00022621"/>
    </source>
</evidence>
<dbReference type="InterPro" id="IPR009050">
    <property type="entry name" value="Globin-like_sf"/>
</dbReference>
<comment type="similarity">
    <text evidence="3">In the C-terminal section; belongs to the flavoprotein pyridine nucleotide cytochrome reductase family.</text>
</comment>
<dbReference type="InterPro" id="IPR017927">
    <property type="entry name" value="FAD-bd_FR_type"/>
</dbReference>
<evidence type="ECO:0000256" key="21">
    <source>
        <dbReference type="ARBA" id="ARBA00048649"/>
    </source>
</evidence>
<dbReference type="AlphaFoldDB" id="A0A318NCY3"/>
<keyword evidence="23" id="KW-0813">Transport</keyword>
<evidence type="ECO:0000256" key="20">
    <source>
        <dbReference type="ARBA" id="ARBA00033187"/>
    </source>
</evidence>
<name>A0A318NCY3_9PROT</name>
<accession>A0A318NCY3</accession>
<evidence type="ECO:0000256" key="3">
    <source>
        <dbReference type="ARBA" id="ARBA00006401"/>
    </source>
</evidence>
<dbReference type="InterPro" id="IPR012292">
    <property type="entry name" value="Globin/Proto"/>
</dbReference>
<comment type="caution">
    <text evidence="26">The sequence shown here is derived from an EMBL/GenBank/DDBJ whole genome shotgun (WGS) entry which is preliminary data.</text>
</comment>
<dbReference type="GO" id="GO:0046872">
    <property type="term" value="F:metal ion binding"/>
    <property type="evidence" value="ECO:0007669"/>
    <property type="project" value="UniProtKB-KW"/>
</dbReference>
<dbReference type="Pfam" id="PF00175">
    <property type="entry name" value="NAD_binding_1"/>
    <property type="match status" value="1"/>
</dbReference>
<keyword evidence="8 23" id="KW-0349">Heme</keyword>
<evidence type="ECO:0000256" key="7">
    <source>
        <dbReference type="ARBA" id="ARBA00022575"/>
    </source>
</evidence>
<keyword evidence="9 23" id="KW-0561">Oxygen transport</keyword>
<dbReference type="FunFam" id="3.40.50.80:FF:000010">
    <property type="entry name" value="Flavohemoprotein"/>
    <property type="match status" value="1"/>
</dbReference>
<proteinExistence type="inferred from homology"/>
<dbReference type="OrthoDB" id="9786134at2"/>
<evidence type="ECO:0000256" key="4">
    <source>
        <dbReference type="ARBA" id="ARBA00008414"/>
    </source>
</evidence>
<dbReference type="InterPro" id="IPR008333">
    <property type="entry name" value="Cbr1-like_FAD-bd_dom"/>
</dbReference>
<comment type="cofactor">
    <cofactor evidence="2">
        <name>FAD</name>
        <dbReference type="ChEBI" id="CHEBI:57692"/>
    </cofactor>
</comment>
<evidence type="ECO:0000256" key="14">
    <source>
        <dbReference type="ARBA" id="ARBA00023002"/>
    </source>
</evidence>
<comment type="catalytic activity">
    <reaction evidence="21">
        <text>2 nitric oxide + NADH + 2 O2 = 2 nitrate + NAD(+) + H(+)</text>
        <dbReference type="Rhea" id="RHEA:19469"/>
        <dbReference type="ChEBI" id="CHEBI:15378"/>
        <dbReference type="ChEBI" id="CHEBI:15379"/>
        <dbReference type="ChEBI" id="CHEBI:16480"/>
        <dbReference type="ChEBI" id="CHEBI:17632"/>
        <dbReference type="ChEBI" id="CHEBI:57540"/>
        <dbReference type="ChEBI" id="CHEBI:57945"/>
        <dbReference type="EC" id="1.14.12.17"/>
    </reaction>
</comment>
<evidence type="ECO:0000256" key="5">
    <source>
        <dbReference type="ARBA" id="ARBA00012229"/>
    </source>
</evidence>
<reference evidence="26 27" key="1">
    <citation type="submission" date="2018-05" db="EMBL/GenBank/DDBJ databases">
        <title>Reference genomes for bee gut microbiota database.</title>
        <authorList>
            <person name="Ellegaard K.M."/>
        </authorList>
    </citation>
    <scope>NUCLEOTIDE SEQUENCE [LARGE SCALE GENOMIC DNA]</scope>
    <source>
        <strain evidence="26 27">ESL0284</strain>
    </source>
</reference>
<dbReference type="NCBIfam" id="NF009805">
    <property type="entry name" value="PRK13289.1"/>
    <property type="match status" value="1"/>
</dbReference>
<dbReference type="GO" id="GO:0009636">
    <property type="term" value="P:response to toxic substance"/>
    <property type="evidence" value="ECO:0007669"/>
    <property type="project" value="UniProtKB-KW"/>
</dbReference>
<evidence type="ECO:0000256" key="18">
    <source>
        <dbReference type="ARBA" id="ARBA00030024"/>
    </source>
</evidence>
<keyword evidence="15" id="KW-0408">Iron</keyword>
<dbReference type="PROSITE" id="PS51384">
    <property type="entry name" value="FAD_FR"/>
    <property type="match status" value="1"/>
</dbReference>
<dbReference type="GO" id="GO:0019825">
    <property type="term" value="F:oxygen binding"/>
    <property type="evidence" value="ECO:0007669"/>
    <property type="project" value="InterPro"/>
</dbReference>
<evidence type="ECO:0000313" key="27">
    <source>
        <dbReference type="Proteomes" id="UP000247565"/>
    </source>
</evidence>
<dbReference type="GO" id="GO:0071949">
    <property type="term" value="F:FAD binding"/>
    <property type="evidence" value="ECO:0007669"/>
    <property type="project" value="TreeGrafter"/>
</dbReference>
<dbReference type="FunFam" id="2.40.30.10:FF:000034">
    <property type="entry name" value="Flavohemoprotein"/>
    <property type="match status" value="1"/>
</dbReference>
<dbReference type="EMBL" id="QGLT01000002">
    <property type="protein sequence ID" value="PXZ00836.1"/>
    <property type="molecule type" value="Genomic_DNA"/>
</dbReference>
<dbReference type="GO" id="GO:0046210">
    <property type="term" value="P:nitric oxide catabolic process"/>
    <property type="evidence" value="ECO:0007669"/>
    <property type="project" value="TreeGrafter"/>
</dbReference>
<dbReference type="InterPro" id="IPR017938">
    <property type="entry name" value="Riboflavin_synthase-like_b-brl"/>
</dbReference>
<protein>
    <recommendedName>
        <fullName evidence="6">Flavohemoprotein</fullName>
        <ecNumber evidence="5">1.14.12.17</ecNumber>
    </recommendedName>
    <alternativeName>
        <fullName evidence="19">Flavohemoglobin</fullName>
    </alternativeName>
    <alternativeName>
        <fullName evidence="18">Hemoglobin-like protein</fullName>
    </alternativeName>
    <alternativeName>
        <fullName evidence="20">Nitric oxide dioxygenase</fullName>
    </alternativeName>
</protein>
<evidence type="ECO:0000313" key="26">
    <source>
        <dbReference type="EMBL" id="PXZ00836.1"/>
    </source>
</evidence>
<dbReference type="SUPFAM" id="SSF46458">
    <property type="entry name" value="Globin-like"/>
    <property type="match status" value="1"/>
</dbReference>
<comment type="cofactor">
    <cofactor evidence="1">
        <name>heme b</name>
        <dbReference type="ChEBI" id="CHEBI:60344"/>
    </cofactor>
</comment>
<evidence type="ECO:0000256" key="13">
    <source>
        <dbReference type="ARBA" id="ARBA00022857"/>
    </source>
</evidence>
<evidence type="ECO:0000256" key="23">
    <source>
        <dbReference type="RuleBase" id="RU000356"/>
    </source>
</evidence>
<dbReference type="PROSITE" id="PS01033">
    <property type="entry name" value="GLOBIN"/>
    <property type="match status" value="1"/>
</dbReference>
<evidence type="ECO:0000256" key="8">
    <source>
        <dbReference type="ARBA" id="ARBA00022617"/>
    </source>
</evidence>
<dbReference type="FunFam" id="1.10.490.10:FF:000003">
    <property type="entry name" value="Flavohemoprotein"/>
    <property type="match status" value="1"/>
</dbReference>
<evidence type="ECO:0000256" key="16">
    <source>
        <dbReference type="ARBA" id="ARBA00023027"/>
    </source>
</evidence>
<dbReference type="GO" id="GO:0071500">
    <property type="term" value="P:cellular response to nitrosative stress"/>
    <property type="evidence" value="ECO:0007669"/>
    <property type="project" value="TreeGrafter"/>
</dbReference>
<keyword evidence="7" id="KW-0216">Detoxification</keyword>
<keyword evidence="27" id="KW-1185">Reference proteome</keyword>
<dbReference type="InterPro" id="IPR001433">
    <property type="entry name" value="OxRdtase_FAD/NAD-bd"/>
</dbReference>
<evidence type="ECO:0000256" key="10">
    <source>
        <dbReference type="ARBA" id="ARBA00022630"/>
    </source>
</evidence>
<dbReference type="EC" id="1.14.12.17" evidence="5"/>
<dbReference type="PANTHER" id="PTHR43396:SF3">
    <property type="entry name" value="FLAVOHEMOPROTEIN"/>
    <property type="match status" value="1"/>
</dbReference>
<dbReference type="SUPFAM" id="SSF63380">
    <property type="entry name" value="Riboflavin synthase domain-like"/>
    <property type="match status" value="1"/>
</dbReference>
<dbReference type="PANTHER" id="PTHR43396">
    <property type="entry name" value="FLAVOHEMOPROTEIN"/>
    <property type="match status" value="1"/>
</dbReference>
<dbReference type="Pfam" id="PF00970">
    <property type="entry name" value="FAD_binding_6"/>
    <property type="match status" value="1"/>
</dbReference>
<dbReference type="GO" id="GO:0005344">
    <property type="term" value="F:oxygen carrier activity"/>
    <property type="evidence" value="ECO:0007669"/>
    <property type="project" value="UniProtKB-KW"/>
</dbReference>
<feature type="domain" description="FAD-binding FR-type" evidence="25">
    <location>
        <begin position="151"/>
        <end position="262"/>
    </location>
</feature>
<keyword evidence="16" id="KW-0520">NAD</keyword>
<dbReference type="Gene3D" id="3.40.50.80">
    <property type="entry name" value="Nucleotide-binding domain of ferredoxin-NADP reductase (FNR) module"/>
    <property type="match status" value="1"/>
</dbReference>
<evidence type="ECO:0000256" key="17">
    <source>
        <dbReference type="ARBA" id="ARBA00025094"/>
    </source>
</evidence>
<dbReference type="Pfam" id="PF00042">
    <property type="entry name" value="Globin"/>
    <property type="match status" value="1"/>
</dbReference>
<keyword evidence="11" id="KW-0479">Metal-binding</keyword>
<dbReference type="RefSeq" id="WP_110438976.1">
    <property type="nucleotide sequence ID" value="NZ_CP046393.1"/>
</dbReference>
<organism evidence="26 27">
    <name type="scientific">Commensalibacter melissae</name>
    <dbReference type="NCBI Taxonomy" id="2070537"/>
    <lineage>
        <taxon>Bacteria</taxon>
        <taxon>Pseudomonadati</taxon>
        <taxon>Pseudomonadota</taxon>
        <taxon>Alphaproteobacteria</taxon>
        <taxon>Acetobacterales</taxon>
        <taxon>Acetobacteraceae</taxon>
    </lineage>
</organism>
<dbReference type="CDD" id="cd14779">
    <property type="entry name" value="FHP_Ae-globin-like"/>
    <property type="match status" value="1"/>
</dbReference>
<evidence type="ECO:0000256" key="12">
    <source>
        <dbReference type="ARBA" id="ARBA00022827"/>
    </source>
</evidence>
<feature type="domain" description="Globin" evidence="24">
    <location>
        <begin position="1"/>
        <end position="138"/>
    </location>
</feature>
<dbReference type="GO" id="GO:0008941">
    <property type="term" value="F:nitric oxide dioxygenase NAD(P)H activity"/>
    <property type="evidence" value="ECO:0007669"/>
    <property type="project" value="UniProtKB-EC"/>
</dbReference>
<evidence type="ECO:0000256" key="6">
    <source>
        <dbReference type="ARBA" id="ARBA00014637"/>
    </source>
</evidence>
<evidence type="ECO:0000259" key="24">
    <source>
        <dbReference type="PROSITE" id="PS01033"/>
    </source>
</evidence>
<dbReference type="Gene3D" id="1.10.490.10">
    <property type="entry name" value="Globins"/>
    <property type="match status" value="1"/>
</dbReference>
<evidence type="ECO:0000256" key="11">
    <source>
        <dbReference type="ARBA" id="ARBA00022723"/>
    </source>
</evidence>
<evidence type="ECO:0000256" key="2">
    <source>
        <dbReference type="ARBA" id="ARBA00001974"/>
    </source>
</evidence>
<dbReference type="CDD" id="cd06184">
    <property type="entry name" value="flavohem_like_fad_nad_binding"/>
    <property type="match status" value="1"/>
</dbReference>
<gene>
    <name evidence="26" type="ORF">DK869_05470</name>
</gene>
<dbReference type="InterPro" id="IPR000971">
    <property type="entry name" value="Globin"/>
</dbReference>
<keyword evidence="10" id="KW-0285">Flavoprotein</keyword>
<comment type="similarity">
    <text evidence="4">Belongs to the globin family. Two-domain flavohemoproteins subfamily.</text>
</comment>
<comment type="catalytic activity">
    <reaction evidence="22">
        <text>2 nitric oxide + NADPH + 2 O2 = 2 nitrate + NADP(+) + H(+)</text>
        <dbReference type="Rhea" id="RHEA:19465"/>
        <dbReference type="ChEBI" id="CHEBI:15378"/>
        <dbReference type="ChEBI" id="CHEBI:15379"/>
        <dbReference type="ChEBI" id="CHEBI:16480"/>
        <dbReference type="ChEBI" id="CHEBI:17632"/>
        <dbReference type="ChEBI" id="CHEBI:57783"/>
        <dbReference type="ChEBI" id="CHEBI:58349"/>
        <dbReference type="EC" id="1.14.12.17"/>
    </reaction>
</comment>
<dbReference type="SUPFAM" id="SSF52343">
    <property type="entry name" value="Ferredoxin reductase-like, C-terminal NADP-linked domain"/>
    <property type="match status" value="1"/>
</dbReference>
<evidence type="ECO:0000256" key="15">
    <source>
        <dbReference type="ARBA" id="ARBA00023004"/>
    </source>
</evidence>
<keyword evidence="12" id="KW-0274">FAD</keyword>
<evidence type="ECO:0000256" key="1">
    <source>
        <dbReference type="ARBA" id="ARBA00001970"/>
    </source>
</evidence>
<dbReference type="InterPro" id="IPR039261">
    <property type="entry name" value="FNR_nucleotide-bd"/>
</dbReference>
<evidence type="ECO:0000256" key="22">
    <source>
        <dbReference type="ARBA" id="ARBA00049433"/>
    </source>
</evidence>